<dbReference type="PANTHER" id="PTHR22916">
    <property type="entry name" value="GLYCOSYLTRANSFERASE"/>
    <property type="match status" value="1"/>
</dbReference>
<dbReference type="Pfam" id="PF00535">
    <property type="entry name" value="Glycos_transf_2"/>
    <property type="match status" value="1"/>
</dbReference>
<evidence type="ECO:0000313" key="3">
    <source>
        <dbReference type="Proteomes" id="UP000327458"/>
    </source>
</evidence>
<keyword evidence="2" id="KW-0808">Transferase</keyword>
<evidence type="ECO:0000313" key="2">
    <source>
        <dbReference type="EMBL" id="KAA6232080.1"/>
    </source>
</evidence>
<gene>
    <name evidence="2" type="ORF">FP507_02425</name>
</gene>
<evidence type="ECO:0000259" key="1">
    <source>
        <dbReference type="Pfam" id="PF00535"/>
    </source>
</evidence>
<dbReference type="AlphaFoldDB" id="A0A5M8IAQ6"/>
<sequence>MIVVDTRDSRSKPLISIITATYNAACHLPKLIESIKAQIDRDFEWVVADGASSDDTLDLLRHVEGLSMVVDSRPDCGIYDAFNRAIRLARGEYYVICGADDILYANAIDLYKQSVAKCDGVDVVVGAVRFGENIRQAFWHPENGWRGAHDIVTAHSVGMLIKTGLHQSHGEYSLSYKQCADALFIKKLAQDSHLKIGLCPSIVGFFGLEGVSNNNVLNGLCEGLSIQLNTEKFRFLQVVLFALRLVKNIRNVI</sequence>
<dbReference type="GO" id="GO:0016758">
    <property type="term" value="F:hexosyltransferase activity"/>
    <property type="evidence" value="ECO:0007669"/>
    <property type="project" value="UniProtKB-ARBA"/>
</dbReference>
<comment type="caution">
    <text evidence="2">The sequence shown here is derived from an EMBL/GenBank/DDBJ whole genome shotgun (WGS) entry which is preliminary data.</text>
</comment>
<dbReference type="InterPro" id="IPR001173">
    <property type="entry name" value="Glyco_trans_2-like"/>
</dbReference>
<dbReference type="InterPro" id="IPR029044">
    <property type="entry name" value="Nucleotide-diphossugar_trans"/>
</dbReference>
<reference evidence="2 3" key="1">
    <citation type="submission" date="2019-07" db="EMBL/GenBank/DDBJ databases">
        <title>Draft genome Sequence of Chlorobium phaeovibrioides sp. strain PhvTcv-s14, from the Phylum Chlorobi.</title>
        <authorList>
            <person name="Babenko V."/>
            <person name="Boldyreva D."/>
            <person name="Kanygina A."/>
            <person name="Selezneva O."/>
            <person name="Akopiyan T."/>
            <person name="Lunina O."/>
        </authorList>
    </citation>
    <scope>NUCLEOTIDE SEQUENCE [LARGE SCALE GENOMIC DNA]</scope>
    <source>
        <strain evidence="2 3">GrTcv12</strain>
    </source>
</reference>
<dbReference type="EMBL" id="VMRG01000001">
    <property type="protein sequence ID" value="KAA6232080.1"/>
    <property type="molecule type" value="Genomic_DNA"/>
</dbReference>
<dbReference type="PANTHER" id="PTHR22916:SF3">
    <property type="entry name" value="UDP-GLCNAC:BETAGAL BETA-1,3-N-ACETYLGLUCOSAMINYLTRANSFERASE-LIKE PROTEIN 1"/>
    <property type="match status" value="1"/>
</dbReference>
<protein>
    <submittedName>
        <fullName evidence="2">Glycosyltransferase</fullName>
    </submittedName>
</protein>
<proteinExistence type="predicted"/>
<dbReference type="RefSeq" id="WP_151419149.1">
    <property type="nucleotide sequence ID" value="NZ_VMRG01000001.1"/>
</dbReference>
<dbReference type="Gene3D" id="3.90.550.10">
    <property type="entry name" value="Spore Coat Polysaccharide Biosynthesis Protein SpsA, Chain A"/>
    <property type="match status" value="1"/>
</dbReference>
<organism evidence="2 3">
    <name type="scientific">Chlorobium phaeovibrioides</name>
    <dbReference type="NCBI Taxonomy" id="1094"/>
    <lineage>
        <taxon>Bacteria</taxon>
        <taxon>Pseudomonadati</taxon>
        <taxon>Chlorobiota</taxon>
        <taxon>Chlorobiia</taxon>
        <taxon>Chlorobiales</taxon>
        <taxon>Chlorobiaceae</taxon>
        <taxon>Chlorobium/Pelodictyon group</taxon>
        <taxon>Chlorobium</taxon>
    </lineage>
</organism>
<name>A0A5M8IAQ6_CHLPH</name>
<dbReference type="SUPFAM" id="SSF53448">
    <property type="entry name" value="Nucleotide-diphospho-sugar transferases"/>
    <property type="match status" value="1"/>
</dbReference>
<accession>A0A5M8IAQ6</accession>
<dbReference type="Proteomes" id="UP000327458">
    <property type="component" value="Unassembled WGS sequence"/>
</dbReference>
<feature type="domain" description="Glycosyltransferase 2-like" evidence="1">
    <location>
        <begin position="16"/>
        <end position="143"/>
    </location>
</feature>